<accession>A0ABD3KZH7</accession>
<evidence type="ECO:0000256" key="2">
    <source>
        <dbReference type="ARBA" id="ARBA00022771"/>
    </source>
</evidence>
<dbReference type="InterPro" id="IPR013083">
    <property type="entry name" value="Znf_RING/FYVE/PHD"/>
</dbReference>
<dbReference type="InterPro" id="IPR001841">
    <property type="entry name" value="Znf_RING"/>
</dbReference>
<dbReference type="PROSITE" id="PS50089">
    <property type="entry name" value="ZF_RING_2"/>
    <property type="match status" value="1"/>
</dbReference>
<dbReference type="Proteomes" id="UP001634007">
    <property type="component" value="Unassembled WGS sequence"/>
</dbReference>
<dbReference type="AlphaFoldDB" id="A0ABD3KZH7"/>
<keyword evidence="2 4" id="KW-0863">Zinc-finger</keyword>
<dbReference type="SMART" id="SM00184">
    <property type="entry name" value="RING"/>
    <property type="match status" value="1"/>
</dbReference>
<organism evidence="7 8">
    <name type="scientific">Eucalyptus globulus</name>
    <name type="common">Tasmanian blue gum</name>
    <dbReference type="NCBI Taxonomy" id="34317"/>
    <lineage>
        <taxon>Eukaryota</taxon>
        <taxon>Viridiplantae</taxon>
        <taxon>Streptophyta</taxon>
        <taxon>Embryophyta</taxon>
        <taxon>Tracheophyta</taxon>
        <taxon>Spermatophyta</taxon>
        <taxon>Magnoliopsida</taxon>
        <taxon>eudicotyledons</taxon>
        <taxon>Gunneridae</taxon>
        <taxon>Pentapetalae</taxon>
        <taxon>rosids</taxon>
        <taxon>malvids</taxon>
        <taxon>Myrtales</taxon>
        <taxon>Myrtaceae</taxon>
        <taxon>Myrtoideae</taxon>
        <taxon>Eucalypteae</taxon>
        <taxon>Eucalyptus</taxon>
    </lineage>
</organism>
<evidence type="ECO:0000256" key="1">
    <source>
        <dbReference type="ARBA" id="ARBA00022723"/>
    </source>
</evidence>
<keyword evidence="3" id="KW-0862">Zinc</keyword>
<dbReference type="PANTHER" id="PTHR45969:SF81">
    <property type="entry name" value="OS08G0157400 PROTEIN"/>
    <property type="match status" value="1"/>
</dbReference>
<feature type="domain" description="RING-type" evidence="6">
    <location>
        <begin position="105"/>
        <end position="148"/>
    </location>
</feature>
<feature type="region of interest" description="Disordered" evidence="5">
    <location>
        <begin position="158"/>
        <end position="179"/>
    </location>
</feature>
<name>A0ABD3KZH7_EUCGL</name>
<dbReference type="EMBL" id="JBJKBG010000004">
    <property type="protein sequence ID" value="KAL3742826.1"/>
    <property type="molecule type" value="Genomic_DNA"/>
</dbReference>
<reference evidence="7 8" key="1">
    <citation type="submission" date="2024-11" db="EMBL/GenBank/DDBJ databases">
        <title>Chromosome-level genome assembly of Eucalyptus globulus Labill. provides insights into its genome evolution.</title>
        <authorList>
            <person name="Li X."/>
        </authorList>
    </citation>
    <scope>NUCLEOTIDE SEQUENCE [LARGE SCALE GENOMIC DNA]</scope>
    <source>
        <strain evidence="7">CL2024</strain>
        <tissue evidence="7">Fresh tender leaves</tissue>
    </source>
</reference>
<dbReference type="PANTHER" id="PTHR45969">
    <property type="entry name" value="RING ZINC FINGER PROTEIN-RELATED"/>
    <property type="match status" value="1"/>
</dbReference>
<dbReference type="GO" id="GO:0008270">
    <property type="term" value="F:zinc ion binding"/>
    <property type="evidence" value="ECO:0007669"/>
    <property type="project" value="UniProtKB-KW"/>
</dbReference>
<feature type="compositionally biased region" description="Basic and acidic residues" evidence="5">
    <location>
        <begin position="158"/>
        <end position="168"/>
    </location>
</feature>
<keyword evidence="1" id="KW-0479">Metal-binding</keyword>
<evidence type="ECO:0000259" key="6">
    <source>
        <dbReference type="PROSITE" id="PS50089"/>
    </source>
</evidence>
<dbReference type="InterPro" id="IPR011016">
    <property type="entry name" value="Znf_RING-CH"/>
</dbReference>
<sequence length="179" mass="20107">MGFPCGSMSLPNSISFILLIGLLRYAKLMVRVILKRLSSEVVSADEEFDMYSSGFHEFPDFWPSPSLVPATASVQAGARKRLPVVEYGDFVRRLNLCEDEGAALCAICLQEIGRRHEIREPTKCCHAFHRECLDGWVDEGHDTCPLCRTALFEGEEERSSVGDLRTTERNTNFFGDHSS</sequence>
<gene>
    <name evidence="7" type="ORF">ACJRO7_018175</name>
</gene>
<evidence type="ECO:0000256" key="3">
    <source>
        <dbReference type="ARBA" id="ARBA00022833"/>
    </source>
</evidence>
<proteinExistence type="predicted"/>
<keyword evidence="8" id="KW-1185">Reference proteome</keyword>
<protein>
    <recommendedName>
        <fullName evidence="6">RING-type domain-containing protein</fullName>
    </recommendedName>
</protein>
<evidence type="ECO:0000256" key="5">
    <source>
        <dbReference type="SAM" id="MobiDB-lite"/>
    </source>
</evidence>
<dbReference type="SMART" id="SM00744">
    <property type="entry name" value="RINGv"/>
    <property type="match status" value="1"/>
</dbReference>
<comment type="caution">
    <text evidence="7">The sequence shown here is derived from an EMBL/GenBank/DDBJ whole genome shotgun (WGS) entry which is preliminary data.</text>
</comment>
<evidence type="ECO:0000313" key="7">
    <source>
        <dbReference type="EMBL" id="KAL3742826.1"/>
    </source>
</evidence>
<dbReference type="Pfam" id="PF13639">
    <property type="entry name" value="zf-RING_2"/>
    <property type="match status" value="1"/>
</dbReference>
<evidence type="ECO:0000313" key="8">
    <source>
        <dbReference type="Proteomes" id="UP001634007"/>
    </source>
</evidence>
<evidence type="ECO:0000256" key="4">
    <source>
        <dbReference type="PROSITE-ProRule" id="PRU00175"/>
    </source>
</evidence>
<dbReference type="Gene3D" id="3.30.40.10">
    <property type="entry name" value="Zinc/RING finger domain, C3HC4 (zinc finger)"/>
    <property type="match status" value="1"/>
</dbReference>
<dbReference type="SUPFAM" id="SSF57850">
    <property type="entry name" value="RING/U-box"/>
    <property type="match status" value="1"/>
</dbReference>